<gene>
    <name evidence="2" type="ORF">D1B32_16820</name>
</gene>
<dbReference type="OrthoDB" id="2388670at2"/>
<evidence type="ECO:0000313" key="2">
    <source>
        <dbReference type="EMBL" id="RHW30498.1"/>
    </source>
</evidence>
<accession>A0A417YD03</accession>
<keyword evidence="1" id="KW-0812">Transmembrane</keyword>
<feature type="transmembrane region" description="Helical" evidence="1">
    <location>
        <begin position="157"/>
        <end position="179"/>
    </location>
</feature>
<name>A0A417YD03_9BACI</name>
<organism evidence="2 3">
    <name type="scientific">Oceanobacillus profundus</name>
    <dbReference type="NCBI Taxonomy" id="372463"/>
    <lineage>
        <taxon>Bacteria</taxon>
        <taxon>Bacillati</taxon>
        <taxon>Bacillota</taxon>
        <taxon>Bacilli</taxon>
        <taxon>Bacillales</taxon>
        <taxon>Bacillaceae</taxon>
        <taxon>Oceanobacillus</taxon>
    </lineage>
</organism>
<dbReference type="EMBL" id="QWEH01000013">
    <property type="protein sequence ID" value="RHW30498.1"/>
    <property type="molecule type" value="Genomic_DNA"/>
</dbReference>
<evidence type="ECO:0000313" key="3">
    <source>
        <dbReference type="Proteomes" id="UP000285456"/>
    </source>
</evidence>
<evidence type="ECO:0000256" key="1">
    <source>
        <dbReference type="SAM" id="Phobius"/>
    </source>
</evidence>
<dbReference type="RefSeq" id="WP_118889955.1">
    <property type="nucleotide sequence ID" value="NZ_PHUT01000013.1"/>
</dbReference>
<feature type="transmembrane region" description="Helical" evidence="1">
    <location>
        <begin position="87"/>
        <end position="104"/>
    </location>
</feature>
<feature type="transmembrane region" description="Helical" evidence="1">
    <location>
        <begin position="6"/>
        <end position="23"/>
    </location>
</feature>
<protein>
    <submittedName>
        <fullName evidence="2">Uncharacterized protein</fullName>
    </submittedName>
</protein>
<dbReference type="Proteomes" id="UP000285456">
    <property type="component" value="Unassembled WGS sequence"/>
</dbReference>
<dbReference type="AlphaFoldDB" id="A0A417YD03"/>
<keyword evidence="1" id="KW-1133">Transmembrane helix</keyword>
<feature type="transmembrane region" description="Helical" evidence="1">
    <location>
        <begin position="124"/>
        <end position="141"/>
    </location>
</feature>
<keyword evidence="1" id="KW-0472">Membrane</keyword>
<reference evidence="2 3" key="1">
    <citation type="journal article" date="2007" name="Int. J. Syst. Evol. Microbiol.">
        <title>Oceanobacillus profundus sp. nov., isolated from a deep-sea sediment core.</title>
        <authorList>
            <person name="Kim Y.G."/>
            <person name="Choi D.H."/>
            <person name="Hyun S."/>
            <person name="Cho B.C."/>
        </authorList>
    </citation>
    <scope>NUCLEOTIDE SEQUENCE [LARGE SCALE GENOMIC DNA]</scope>
    <source>
        <strain evidence="2 3">DSM 18246</strain>
    </source>
</reference>
<feature type="transmembrane region" description="Helical" evidence="1">
    <location>
        <begin position="63"/>
        <end position="80"/>
    </location>
</feature>
<comment type="caution">
    <text evidence="2">The sequence shown here is derived from an EMBL/GenBank/DDBJ whole genome shotgun (WGS) entry which is preliminary data.</text>
</comment>
<keyword evidence="3" id="KW-1185">Reference proteome</keyword>
<sequence length="187" mass="21479">MKQAIYGLGIYLFLMLPPVVTLLESIMVVHMHMQMPLLVMVGMLFTPFLQQTFPAFFEKWNENGVPGIVLFMIIISYWMIPRTMDEALTVSAAEIFKFISLPFLAGVPLRDSWSKLTIKGKNSIFILLSILFGIMAWIYILSPNQICNSYLIKEQKALGWTFLLTGLCIVIYFIQTLFIDKEEYGET</sequence>
<proteinExistence type="predicted"/>